<protein>
    <submittedName>
        <fullName evidence="1">Uncharacterized protein</fullName>
    </submittedName>
</protein>
<dbReference type="EMBL" id="JBBNAE010000005">
    <property type="protein sequence ID" value="KAK9122506.1"/>
    <property type="molecule type" value="Genomic_DNA"/>
</dbReference>
<evidence type="ECO:0000313" key="1">
    <source>
        <dbReference type="EMBL" id="KAK9122506.1"/>
    </source>
</evidence>
<proteinExistence type="predicted"/>
<dbReference type="AlphaFoldDB" id="A0AAP0IXS5"/>
<sequence>MALEKALGYGLSSHDAYNESPEPKLVLLTNLNRLSPESACKTTDQRDCGIGAGSRISRATSSLIVQESI</sequence>
<reference evidence="1 2" key="1">
    <citation type="submission" date="2024-01" db="EMBL/GenBank/DDBJ databases">
        <title>Genome assemblies of Stephania.</title>
        <authorList>
            <person name="Yang L."/>
        </authorList>
    </citation>
    <scope>NUCLEOTIDE SEQUENCE [LARGE SCALE GENOMIC DNA]</scope>
    <source>
        <strain evidence="1">QJT</strain>
        <tissue evidence="1">Leaf</tissue>
    </source>
</reference>
<name>A0AAP0IXS5_9MAGN</name>
<dbReference type="Proteomes" id="UP001417504">
    <property type="component" value="Unassembled WGS sequence"/>
</dbReference>
<gene>
    <name evidence="1" type="ORF">Sjap_012108</name>
</gene>
<evidence type="ECO:0000313" key="2">
    <source>
        <dbReference type="Proteomes" id="UP001417504"/>
    </source>
</evidence>
<comment type="caution">
    <text evidence="1">The sequence shown here is derived from an EMBL/GenBank/DDBJ whole genome shotgun (WGS) entry which is preliminary data.</text>
</comment>
<keyword evidence="2" id="KW-1185">Reference proteome</keyword>
<accession>A0AAP0IXS5</accession>
<organism evidence="1 2">
    <name type="scientific">Stephania japonica</name>
    <dbReference type="NCBI Taxonomy" id="461633"/>
    <lineage>
        <taxon>Eukaryota</taxon>
        <taxon>Viridiplantae</taxon>
        <taxon>Streptophyta</taxon>
        <taxon>Embryophyta</taxon>
        <taxon>Tracheophyta</taxon>
        <taxon>Spermatophyta</taxon>
        <taxon>Magnoliopsida</taxon>
        <taxon>Ranunculales</taxon>
        <taxon>Menispermaceae</taxon>
        <taxon>Menispermoideae</taxon>
        <taxon>Cissampelideae</taxon>
        <taxon>Stephania</taxon>
    </lineage>
</organism>